<dbReference type="SUPFAM" id="SSF49452">
    <property type="entry name" value="Starch-binding domain-like"/>
    <property type="match status" value="1"/>
</dbReference>
<dbReference type="InterPro" id="IPR013784">
    <property type="entry name" value="Carb-bd-like_fold"/>
</dbReference>
<dbReference type="EMBL" id="RYYU01000001">
    <property type="protein sequence ID" value="RUL59222.1"/>
    <property type="molecule type" value="Genomic_DNA"/>
</dbReference>
<name>A0A432LK69_9BACT</name>
<evidence type="ECO:0000256" key="6">
    <source>
        <dbReference type="ARBA" id="ARBA00022490"/>
    </source>
</evidence>
<dbReference type="PROSITE" id="PS51166">
    <property type="entry name" value="CBM20"/>
    <property type="match status" value="1"/>
</dbReference>
<dbReference type="AlphaFoldDB" id="A0A432LK69"/>
<dbReference type="RefSeq" id="WP_126678384.1">
    <property type="nucleotide sequence ID" value="NZ_RYYU01000001.1"/>
</dbReference>
<evidence type="ECO:0000256" key="2">
    <source>
        <dbReference type="ARBA" id="ARBA00004496"/>
    </source>
</evidence>
<dbReference type="OrthoDB" id="9811841at2"/>
<feature type="domain" description="CBM20" evidence="12">
    <location>
        <begin position="124"/>
        <end position="231"/>
    </location>
</feature>
<dbReference type="EC" id="2.4.1.25" evidence="4"/>
<keyword evidence="9" id="KW-0119">Carbohydrate metabolism</keyword>
<comment type="catalytic activity">
    <reaction evidence="1">
        <text>Transfers a segment of a (1-&gt;4)-alpha-D-glucan to a new position in an acceptor, which may be glucose or a (1-&gt;4)-alpha-D-glucan.</text>
        <dbReference type="EC" id="2.4.1.25"/>
    </reaction>
</comment>
<evidence type="ECO:0000256" key="3">
    <source>
        <dbReference type="ARBA" id="ARBA00005684"/>
    </source>
</evidence>
<dbReference type="SMART" id="SM01065">
    <property type="entry name" value="CBM_2"/>
    <property type="match status" value="1"/>
</dbReference>
<evidence type="ECO:0000256" key="10">
    <source>
        <dbReference type="ARBA" id="ARBA00031423"/>
    </source>
</evidence>
<protein>
    <recommendedName>
        <fullName evidence="5">4-alpha-glucanotransferase</fullName>
        <ecNumber evidence="4">2.4.1.25</ecNumber>
    </recommendedName>
    <alternativeName>
        <fullName evidence="10">Amylomaltase</fullName>
    </alternativeName>
    <alternativeName>
        <fullName evidence="11">Disproportionating enzyme</fullName>
    </alternativeName>
</protein>
<keyword evidence="7" id="KW-0328">Glycosyltransferase</keyword>
<evidence type="ECO:0000256" key="11">
    <source>
        <dbReference type="ARBA" id="ARBA00031501"/>
    </source>
</evidence>
<organism evidence="13 14">
    <name type="scientific">Prevotella koreensis</name>
    <dbReference type="NCBI Taxonomy" id="2490854"/>
    <lineage>
        <taxon>Bacteria</taxon>
        <taxon>Pseudomonadati</taxon>
        <taxon>Bacteroidota</taxon>
        <taxon>Bacteroidia</taxon>
        <taxon>Bacteroidales</taxon>
        <taxon>Prevotellaceae</taxon>
        <taxon>Prevotella</taxon>
    </lineage>
</organism>
<dbReference type="Proteomes" id="UP000278983">
    <property type="component" value="Unassembled WGS sequence"/>
</dbReference>
<dbReference type="GO" id="GO:0004134">
    <property type="term" value="F:4-alpha-glucanotransferase activity"/>
    <property type="evidence" value="ECO:0007669"/>
    <property type="project" value="UniProtKB-EC"/>
</dbReference>
<gene>
    <name evidence="13" type="ORF">EHV08_05260</name>
</gene>
<dbReference type="InterPro" id="IPR013783">
    <property type="entry name" value="Ig-like_fold"/>
</dbReference>
<dbReference type="InterPro" id="IPR003385">
    <property type="entry name" value="Glyco_hydro_77"/>
</dbReference>
<sequence>MNLQFNINYQTSYGEDLTLNIIDNETKEVVAKYRMNTADGIRWTCDLRREAEVGTALCYYYSVERNGSETHHEWLVEPHRLEISAVKGVRYIAYDHWIAMPEDSYLYSSAFTECFARRRSRDVVLNDNAVTVTLKVRAPQLRSNHRLAVVGAQRVLGSWHLDDAKPMVEHQFNEWTIDIDATGMAGDTLEFKFVAIDENQDIMPLWETQGNRTVKLPPMGAGEVLAYELEQAFFPIYNMKCAGTLVPVFSLRSEGSFGVGDFGDLCGMIDWVHSTGQRVLQILPINDSTTTKTWTDSYPYSCISIFALHPQYADLRQLPQLADAGARERFEALRKELNALSQIDYERVNKAKEEYLHLLYEQEGKTVLASDEFKEFFKDSEQWLVPYAQYSMLRDKNGTADFTQWKGNTVWNEDDRKALTNPRNKAYREVAYFYYVQFVLDRQMRRAHEHAREKGVVLKGDIPIGVNRFGSDVWQEPRYFNLNGQAGAPPDDFSMNGQNWGFPTYNWDEMIADGCRWWVCRFRNMSKYFDAYRIDHVLGFFRIWEIPADSVHGLLGHFAPSLGMTREEIEAYGLGWQEQLFTEPFITDWVLDRVFHEDAEKVRNEFMESIGYDRYRMKDEYSTQRKVEAWYEAEKKKNDTERYSMPLESLRDGLYAIISDVLFVRDHKDPNRFHPRISVQFDFIYESLYDSDKYVFNKLYNDYYYRRNNQFWYREAMKKLPLLVQATRMLVCAEDLGMVPDCVPWVMNELRILSLELQSMPKDPHVRFGRLENNPYRSVSTISSHDMPTLRQWWDEDEGRAQDYFNSMLQRDGFAPHPMPGWLAYDIITRHLASPSMLCILSIQDWLAIYENLRLADQNAERINIPSNPKHYWRYRMHLSIEDLIKNDSFRGSMIEMMRNSGRK</sequence>
<dbReference type="Pfam" id="PF02446">
    <property type="entry name" value="Glyco_hydro_77"/>
    <property type="match status" value="1"/>
</dbReference>
<evidence type="ECO:0000256" key="4">
    <source>
        <dbReference type="ARBA" id="ARBA00012560"/>
    </source>
</evidence>
<comment type="similarity">
    <text evidence="3">Belongs to the disproportionating enzyme family.</text>
</comment>
<dbReference type="Gene3D" id="2.60.40.10">
    <property type="entry name" value="Immunoglobulins"/>
    <property type="match status" value="1"/>
</dbReference>
<evidence type="ECO:0000256" key="5">
    <source>
        <dbReference type="ARBA" id="ARBA00020295"/>
    </source>
</evidence>
<evidence type="ECO:0000313" key="13">
    <source>
        <dbReference type="EMBL" id="RUL59222.1"/>
    </source>
</evidence>
<evidence type="ECO:0000256" key="9">
    <source>
        <dbReference type="ARBA" id="ARBA00023277"/>
    </source>
</evidence>
<dbReference type="InterPro" id="IPR017853">
    <property type="entry name" value="GH"/>
</dbReference>
<dbReference type="GO" id="GO:0005737">
    <property type="term" value="C:cytoplasm"/>
    <property type="evidence" value="ECO:0007669"/>
    <property type="project" value="UniProtKB-SubCell"/>
</dbReference>
<dbReference type="Pfam" id="PF00686">
    <property type="entry name" value="CBM_20"/>
    <property type="match status" value="1"/>
</dbReference>
<comment type="caution">
    <text evidence="13">The sequence shown here is derived from an EMBL/GenBank/DDBJ whole genome shotgun (WGS) entry which is preliminary data.</text>
</comment>
<keyword evidence="8 13" id="KW-0808">Transferase</keyword>
<evidence type="ECO:0000256" key="7">
    <source>
        <dbReference type="ARBA" id="ARBA00022676"/>
    </source>
</evidence>
<evidence type="ECO:0000256" key="1">
    <source>
        <dbReference type="ARBA" id="ARBA00000439"/>
    </source>
</evidence>
<keyword evidence="14" id="KW-1185">Reference proteome</keyword>
<evidence type="ECO:0000256" key="8">
    <source>
        <dbReference type="ARBA" id="ARBA00022679"/>
    </source>
</evidence>
<comment type="subcellular location">
    <subcellularLocation>
        <location evidence="2">Cytoplasm</location>
    </subcellularLocation>
</comment>
<dbReference type="GO" id="GO:0005975">
    <property type="term" value="P:carbohydrate metabolic process"/>
    <property type="evidence" value="ECO:0007669"/>
    <property type="project" value="InterPro"/>
</dbReference>
<reference evidence="13 14" key="1">
    <citation type="submission" date="2018-12" db="EMBL/GenBank/DDBJ databases">
        <title>Genome sequencing of Prevotella sp. KCOM 3155 (= JS262).</title>
        <authorList>
            <person name="Kook J.-K."/>
            <person name="Park S.-N."/>
            <person name="Lim Y.K."/>
        </authorList>
    </citation>
    <scope>NUCLEOTIDE SEQUENCE [LARGE SCALE GENOMIC DNA]</scope>
    <source>
        <strain evidence="13 14">KCOM 3155</strain>
    </source>
</reference>
<dbReference type="PANTHER" id="PTHR32518">
    <property type="match status" value="1"/>
</dbReference>
<accession>A0A432LK69</accession>
<evidence type="ECO:0000313" key="14">
    <source>
        <dbReference type="Proteomes" id="UP000278983"/>
    </source>
</evidence>
<dbReference type="InterPro" id="IPR002044">
    <property type="entry name" value="CBM20"/>
</dbReference>
<evidence type="ECO:0000259" key="12">
    <source>
        <dbReference type="PROSITE" id="PS51166"/>
    </source>
</evidence>
<dbReference type="PANTHER" id="PTHR32518:SF3">
    <property type="entry name" value="4-ALPHA-GLUCANOTRANSFERASE"/>
    <property type="match status" value="1"/>
</dbReference>
<keyword evidence="6" id="KW-0963">Cytoplasm</keyword>
<proteinExistence type="inferred from homology"/>
<dbReference type="GO" id="GO:2001070">
    <property type="term" value="F:starch binding"/>
    <property type="evidence" value="ECO:0007669"/>
    <property type="project" value="InterPro"/>
</dbReference>
<dbReference type="Gene3D" id="3.20.20.80">
    <property type="entry name" value="Glycosidases"/>
    <property type="match status" value="2"/>
</dbReference>
<dbReference type="SUPFAM" id="SSF51445">
    <property type="entry name" value="(Trans)glycosidases"/>
    <property type="match status" value="1"/>
</dbReference>